<protein>
    <submittedName>
        <fullName evidence="1">Uncharacterized protein</fullName>
    </submittedName>
</protein>
<sequence length="254" mass="27725">MSTTVIPQKPPLLSPITIETVLKSRRKSPTSVNREFALPSPTIAAAHAYYLESQVAEISGSSIATRSIDSLETQRPQGSPPASPGTLVSHLETFTLTPNPREKQLTHSTHTPRRQSASILDVPFLFIHNHLRDWGNVYLFNTASADAFVNAISLRRSSVPVGTAADPTIASSETVIRARLGQGPTPIHVEYALHFLPVLATLLLSSHVRKGDMIDLAVPHPEIWKDVVTWVYTGRPTVTKGMEEVIRYLGGAVD</sequence>
<reference evidence="1" key="1">
    <citation type="journal article" date="2021" name="IMA Fungus">
        <title>Genomic characterization of three marine fungi, including Emericellopsis atlantica sp. nov. with signatures of a generalist lifestyle and marine biomass degradation.</title>
        <authorList>
            <person name="Hagestad O.C."/>
            <person name="Hou L."/>
            <person name="Andersen J.H."/>
            <person name="Hansen E.H."/>
            <person name="Altermark B."/>
            <person name="Li C."/>
            <person name="Kuhnert E."/>
            <person name="Cox R.J."/>
            <person name="Crous P.W."/>
            <person name="Spatafora J.W."/>
            <person name="Lail K."/>
            <person name="Amirebrahimi M."/>
            <person name="Lipzen A."/>
            <person name="Pangilinan J."/>
            <person name="Andreopoulos W."/>
            <person name="Hayes R.D."/>
            <person name="Ng V."/>
            <person name="Grigoriev I.V."/>
            <person name="Jackson S.A."/>
            <person name="Sutton T.D.S."/>
            <person name="Dobson A.D.W."/>
            <person name="Rama T."/>
        </authorList>
    </citation>
    <scope>NUCLEOTIDE SEQUENCE</scope>
    <source>
        <strain evidence="1">TRa018bII</strain>
    </source>
</reference>
<evidence type="ECO:0000313" key="1">
    <source>
        <dbReference type="EMBL" id="KAG9235953.1"/>
    </source>
</evidence>
<dbReference type="EMBL" id="MU251418">
    <property type="protein sequence ID" value="KAG9235953.1"/>
    <property type="molecule type" value="Genomic_DNA"/>
</dbReference>
<comment type="caution">
    <text evidence="1">The sequence shown here is derived from an EMBL/GenBank/DDBJ whole genome shotgun (WGS) entry which is preliminary data.</text>
</comment>
<proteinExistence type="predicted"/>
<dbReference type="AlphaFoldDB" id="A0A9P7YMW5"/>
<dbReference type="OrthoDB" id="3492129at2759"/>
<keyword evidence="2" id="KW-1185">Reference proteome</keyword>
<gene>
    <name evidence="1" type="ORF">BJ875DRAFT_373125</name>
</gene>
<organism evidence="1 2">
    <name type="scientific">Amylocarpus encephaloides</name>
    <dbReference type="NCBI Taxonomy" id="45428"/>
    <lineage>
        <taxon>Eukaryota</taxon>
        <taxon>Fungi</taxon>
        <taxon>Dikarya</taxon>
        <taxon>Ascomycota</taxon>
        <taxon>Pezizomycotina</taxon>
        <taxon>Leotiomycetes</taxon>
        <taxon>Helotiales</taxon>
        <taxon>Helotiales incertae sedis</taxon>
        <taxon>Amylocarpus</taxon>
    </lineage>
</organism>
<accession>A0A9P7YMW5</accession>
<dbReference type="Proteomes" id="UP000824998">
    <property type="component" value="Unassembled WGS sequence"/>
</dbReference>
<evidence type="ECO:0000313" key="2">
    <source>
        <dbReference type="Proteomes" id="UP000824998"/>
    </source>
</evidence>
<name>A0A9P7YMW5_9HELO</name>